<evidence type="ECO:0000313" key="2">
    <source>
        <dbReference type="EMBL" id="KOF85586.1"/>
    </source>
</evidence>
<dbReference type="EMBL" id="KQ418849">
    <property type="protein sequence ID" value="KOF85586.1"/>
    <property type="molecule type" value="Genomic_DNA"/>
</dbReference>
<feature type="signal peptide" evidence="1">
    <location>
        <begin position="1"/>
        <end position="20"/>
    </location>
</feature>
<dbReference type="AlphaFoldDB" id="A0A0L8H8I6"/>
<keyword evidence="1" id="KW-0732">Signal</keyword>
<feature type="chain" id="PRO_5005583527" description="Secreted protein" evidence="1">
    <location>
        <begin position="21"/>
        <end position="72"/>
    </location>
</feature>
<sequence length="72" mass="8561">MNKNRFILQFLFLVVQCCKRKQVAKELSGLTRKFKMLPKQRILTKLDLETSPFCTQQRQQKRPRLSHGRTLG</sequence>
<organism evidence="2">
    <name type="scientific">Octopus bimaculoides</name>
    <name type="common">California two-spotted octopus</name>
    <dbReference type="NCBI Taxonomy" id="37653"/>
    <lineage>
        <taxon>Eukaryota</taxon>
        <taxon>Metazoa</taxon>
        <taxon>Spiralia</taxon>
        <taxon>Lophotrochozoa</taxon>
        <taxon>Mollusca</taxon>
        <taxon>Cephalopoda</taxon>
        <taxon>Coleoidea</taxon>
        <taxon>Octopodiformes</taxon>
        <taxon>Octopoda</taxon>
        <taxon>Incirrata</taxon>
        <taxon>Octopodidae</taxon>
        <taxon>Octopus</taxon>
    </lineage>
</organism>
<proteinExistence type="predicted"/>
<reference evidence="2" key="1">
    <citation type="submission" date="2015-07" db="EMBL/GenBank/DDBJ databases">
        <title>MeaNS - Measles Nucleotide Surveillance Program.</title>
        <authorList>
            <person name="Tran T."/>
            <person name="Druce J."/>
        </authorList>
    </citation>
    <scope>NUCLEOTIDE SEQUENCE</scope>
    <source>
        <strain evidence="2">UCB-OBI-ISO-001</strain>
        <tissue evidence="2">Gonad</tissue>
    </source>
</reference>
<gene>
    <name evidence="2" type="ORF">OCBIM_22020077mg</name>
</gene>
<name>A0A0L8H8I6_OCTBM</name>
<protein>
    <recommendedName>
        <fullName evidence="3">Secreted protein</fullName>
    </recommendedName>
</protein>
<accession>A0A0L8H8I6</accession>
<evidence type="ECO:0008006" key="3">
    <source>
        <dbReference type="Google" id="ProtNLM"/>
    </source>
</evidence>
<evidence type="ECO:0000256" key="1">
    <source>
        <dbReference type="SAM" id="SignalP"/>
    </source>
</evidence>